<dbReference type="InParanoid" id="A0A165B9R2"/>
<proteinExistence type="predicted"/>
<feature type="region of interest" description="Disordered" evidence="1">
    <location>
        <begin position="79"/>
        <end position="121"/>
    </location>
</feature>
<sequence length="300" mass="33376">MPSMTSGLLPRLEALFTTTSSHLETRLRDASSGLSWTFNVPLRLGATFIAVLARKIPGFEQLSSRGFVDDEWASFYQDSDSGDISTDRARGPGRRSLAQRSRSASPQRQRRQENLNVPRHPRELHRIVREFQHELRMHGIDDVLREEREVEYECLRGLRSHVETAANYDGAPPVQHGHDDSDSSSASGSASEEGTSDEDDDKDDLPDLADELPPNVANGIPPPLPPMGFKNREGIRIWREQVAVLHYGDPCPASHSDSVKMLDIITKASSSKNPGKSIRNKVMATFPHATKTFRVPTVAF</sequence>
<protein>
    <submittedName>
        <fullName evidence="2">Uncharacterized protein</fullName>
    </submittedName>
</protein>
<feature type="compositionally biased region" description="Low complexity" evidence="1">
    <location>
        <begin position="183"/>
        <end position="193"/>
    </location>
</feature>
<evidence type="ECO:0000313" key="2">
    <source>
        <dbReference type="EMBL" id="KZV80143.1"/>
    </source>
</evidence>
<accession>A0A165B9R2</accession>
<feature type="region of interest" description="Disordered" evidence="1">
    <location>
        <begin position="167"/>
        <end position="226"/>
    </location>
</feature>
<evidence type="ECO:0000313" key="3">
    <source>
        <dbReference type="Proteomes" id="UP000077266"/>
    </source>
</evidence>
<dbReference type="AlphaFoldDB" id="A0A165B9R2"/>
<feature type="compositionally biased region" description="Acidic residues" evidence="1">
    <location>
        <begin position="194"/>
        <end position="210"/>
    </location>
</feature>
<feature type="compositionally biased region" description="Low complexity" evidence="1">
    <location>
        <begin position="94"/>
        <end position="107"/>
    </location>
</feature>
<evidence type="ECO:0000256" key="1">
    <source>
        <dbReference type="SAM" id="MobiDB-lite"/>
    </source>
</evidence>
<dbReference type="Proteomes" id="UP000077266">
    <property type="component" value="Unassembled WGS sequence"/>
</dbReference>
<keyword evidence="3" id="KW-1185">Reference proteome</keyword>
<dbReference type="EMBL" id="KV426517">
    <property type="protein sequence ID" value="KZV80143.1"/>
    <property type="molecule type" value="Genomic_DNA"/>
</dbReference>
<name>A0A165B9R2_EXIGL</name>
<reference evidence="2 3" key="1">
    <citation type="journal article" date="2016" name="Mol. Biol. Evol.">
        <title>Comparative Genomics of Early-Diverging Mushroom-Forming Fungi Provides Insights into the Origins of Lignocellulose Decay Capabilities.</title>
        <authorList>
            <person name="Nagy L.G."/>
            <person name="Riley R."/>
            <person name="Tritt A."/>
            <person name="Adam C."/>
            <person name="Daum C."/>
            <person name="Floudas D."/>
            <person name="Sun H."/>
            <person name="Yadav J.S."/>
            <person name="Pangilinan J."/>
            <person name="Larsson K.H."/>
            <person name="Matsuura K."/>
            <person name="Barry K."/>
            <person name="Labutti K."/>
            <person name="Kuo R."/>
            <person name="Ohm R.A."/>
            <person name="Bhattacharya S.S."/>
            <person name="Shirouzu T."/>
            <person name="Yoshinaga Y."/>
            <person name="Martin F.M."/>
            <person name="Grigoriev I.V."/>
            <person name="Hibbett D.S."/>
        </authorList>
    </citation>
    <scope>NUCLEOTIDE SEQUENCE [LARGE SCALE GENOMIC DNA]</scope>
    <source>
        <strain evidence="2 3">HHB12029</strain>
    </source>
</reference>
<organism evidence="2 3">
    <name type="scientific">Exidia glandulosa HHB12029</name>
    <dbReference type="NCBI Taxonomy" id="1314781"/>
    <lineage>
        <taxon>Eukaryota</taxon>
        <taxon>Fungi</taxon>
        <taxon>Dikarya</taxon>
        <taxon>Basidiomycota</taxon>
        <taxon>Agaricomycotina</taxon>
        <taxon>Agaricomycetes</taxon>
        <taxon>Auriculariales</taxon>
        <taxon>Exidiaceae</taxon>
        <taxon>Exidia</taxon>
    </lineage>
</organism>
<gene>
    <name evidence="2" type="ORF">EXIGLDRAFT_733557</name>
</gene>